<comment type="caution">
    <text evidence="2">The sequence shown here is derived from an EMBL/GenBank/DDBJ whole genome shotgun (WGS) entry which is preliminary data.</text>
</comment>
<reference evidence="2" key="2">
    <citation type="submission" date="2020-09" db="EMBL/GenBank/DDBJ databases">
        <authorList>
            <person name="Sun Q."/>
            <person name="Kim S."/>
        </authorList>
    </citation>
    <scope>NUCLEOTIDE SEQUENCE</scope>
    <source>
        <strain evidence="2">KCTC 23732</strain>
    </source>
</reference>
<gene>
    <name evidence="2" type="ORF">GCM10011450_09090</name>
</gene>
<evidence type="ECO:0000313" key="3">
    <source>
        <dbReference type="Proteomes" id="UP000608345"/>
    </source>
</evidence>
<dbReference type="InterPro" id="IPR023753">
    <property type="entry name" value="FAD/NAD-binding_dom"/>
</dbReference>
<evidence type="ECO:0000313" key="2">
    <source>
        <dbReference type="EMBL" id="GGW81414.1"/>
    </source>
</evidence>
<accession>A0A918JIB6</accession>
<organism evidence="2 3">
    <name type="scientific">Advenella faeciporci</name>
    <dbReference type="NCBI Taxonomy" id="797535"/>
    <lineage>
        <taxon>Bacteria</taxon>
        <taxon>Pseudomonadati</taxon>
        <taxon>Pseudomonadota</taxon>
        <taxon>Betaproteobacteria</taxon>
        <taxon>Burkholderiales</taxon>
        <taxon>Alcaligenaceae</taxon>
    </lineage>
</organism>
<dbReference type="RefSeq" id="WP_189384268.1">
    <property type="nucleotide sequence ID" value="NZ_BAABFY010000056.1"/>
</dbReference>
<dbReference type="Proteomes" id="UP000608345">
    <property type="component" value="Unassembled WGS sequence"/>
</dbReference>
<dbReference type="PANTHER" id="PTHR10632">
    <property type="entry name" value="SULFIDE:QUINONE OXIDOREDUCTASE"/>
    <property type="match status" value="1"/>
</dbReference>
<proteinExistence type="predicted"/>
<evidence type="ECO:0000259" key="1">
    <source>
        <dbReference type="Pfam" id="PF07992"/>
    </source>
</evidence>
<keyword evidence="3" id="KW-1185">Reference proteome</keyword>
<dbReference type="SUPFAM" id="SSF51905">
    <property type="entry name" value="FAD/NAD(P)-binding domain"/>
    <property type="match status" value="2"/>
</dbReference>
<name>A0A918JIB6_9BURK</name>
<dbReference type="GO" id="GO:0071949">
    <property type="term" value="F:FAD binding"/>
    <property type="evidence" value="ECO:0007669"/>
    <property type="project" value="TreeGrafter"/>
</dbReference>
<dbReference type="PRINTS" id="PR00368">
    <property type="entry name" value="FADPNR"/>
</dbReference>
<dbReference type="InterPro" id="IPR036188">
    <property type="entry name" value="FAD/NAD-bd_sf"/>
</dbReference>
<dbReference type="GO" id="GO:0070221">
    <property type="term" value="P:sulfide oxidation, using sulfide:quinone oxidoreductase"/>
    <property type="evidence" value="ECO:0007669"/>
    <property type="project" value="TreeGrafter"/>
</dbReference>
<dbReference type="AlphaFoldDB" id="A0A918JIB6"/>
<dbReference type="GO" id="GO:0070224">
    <property type="term" value="F:sulfide:quinone oxidoreductase activity"/>
    <property type="evidence" value="ECO:0007669"/>
    <property type="project" value="TreeGrafter"/>
</dbReference>
<dbReference type="PANTHER" id="PTHR10632:SF2">
    <property type="entry name" value="SULFIDE:QUINONE OXIDOREDUCTASE, MITOCHONDRIAL"/>
    <property type="match status" value="1"/>
</dbReference>
<dbReference type="EMBL" id="BMYS01000004">
    <property type="protein sequence ID" value="GGW81414.1"/>
    <property type="molecule type" value="Genomic_DNA"/>
</dbReference>
<sequence length="446" mass="48764">MAYTKTGLSAARRKLIKIMGASGLGMSGLASVAQFASAQTILNNNVRIVIAGSGLAGLAVAYRLRKQLPNAKITILDAKKEHNYQPGYTLLATGIWNSTQSVRDRNERLMPQGVEWVQEAVGGFEPELNQVQTVSGKKFDYDYLIVATGLVFRYNEIEGMDISAIGQNGVGSVYHSPDAAANTWKAMDAFRQEGGRAVMTLAPTFMKCAGAPLKMTFMVADRLDEAGVKSNSQVDFFAPSTSIFSVKTVNDLVLDRWKQLPVSTNVHFHRKLTGVDITAKTAYFTDQDGAVHKEDYGFLHVVPPMYAPDAVNQSSLVVADGVQKGWLDVDKGTLQHTRYPNVFGLGDVNGTPRGKTAATIKKSAPIMVHNLLQHMQGKPADQLFDGYTSCPMLIRRGSAWLVEFNYAGDLTPTMPLIDPLQDSYLAWFLEDMLLKPAYMAVLKGKA</sequence>
<protein>
    <submittedName>
        <fullName evidence="2">Twin-arginine translocation pathway signal</fullName>
    </submittedName>
</protein>
<reference evidence="2" key="1">
    <citation type="journal article" date="2014" name="Int. J. Syst. Evol. Microbiol.">
        <title>Complete genome sequence of Corynebacterium casei LMG S-19264T (=DSM 44701T), isolated from a smear-ripened cheese.</title>
        <authorList>
            <consortium name="US DOE Joint Genome Institute (JGI-PGF)"/>
            <person name="Walter F."/>
            <person name="Albersmeier A."/>
            <person name="Kalinowski J."/>
            <person name="Ruckert C."/>
        </authorList>
    </citation>
    <scope>NUCLEOTIDE SEQUENCE</scope>
    <source>
        <strain evidence="2">KCTC 23732</strain>
    </source>
</reference>
<dbReference type="InterPro" id="IPR015904">
    <property type="entry name" value="Sulphide_quinone_reductase"/>
</dbReference>
<dbReference type="Pfam" id="PF07992">
    <property type="entry name" value="Pyr_redox_2"/>
    <property type="match status" value="1"/>
</dbReference>
<dbReference type="Gene3D" id="3.50.50.60">
    <property type="entry name" value="FAD/NAD(P)-binding domain"/>
    <property type="match status" value="2"/>
</dbReference>
<feature type="domain" description="FAD/NAD(P)-binding" evidence="1">
    <location>
        <begin position="47"/>
        <end position="166"/>
    </location>
</feature>